<gene>
    <name evidence="1" type="ORF">ACFQZP_40375</name>
</gene>
<dbReference type="RefSeq" id="WP_054229221.1">
    <property type="nucleotide sequence ID" value="NZ_JBHTBI010000014.1"/>
</dbReference>
<dbReference type="EMBL" id="JBHTEC010000004">
    <property type="protein sequence ID" value="MFD0287780.1"/>
    <property type="molecule type" value="Genomic_DNA"/>
</dbReference>
<organism evidence="1 2">
    <name type="scientific">Streptomyces lutosisoli</name>
    <dbReference type="NCBI Taxonomy" id="2665721"/>
    <lineage>
        <taxon>Bacteria</taxon>
        <taxon>Bacillati</taxon>
        <taxon>Actinomycetota</taxon>
        <taxon>Actinomycetes</taxon>
        <taxon>Kitasatosporales</taxon>
        <taxon>Streptomycetaceae</taxon>
        <taxon>Streptomyces</taxon>
    </lineage>
</organism>
<name>A0ABW2VWC3_9ACTN</name>
<reference evidence="2" key="1">
    <citation type="journal article" date="2019" name="Int. J. Syst. Evol. Microbiol.">
        <title>The Global Catalogue of Microorganisms (GCM) 10K type strain sequencing project: providing services to taxonomists for standard genome sequencing and annotation.</title>
        <authorList>
            <consortium name="The Broad Institute Genomics Platform"/>
            <consortium name="The Broad Institute Genome Sequencing Center for Infectious Disease"/>
            <person name="Wu L."/>
            <person name="Ma J."/>
        </authorList>
    </citation>
    <scope>NUCLEOTIDE SEQUENCE [LARGE SCALE GENOMIC DNA]</scope>
    <source>
        <strain evidence="2">CGMCC 4.7198</strain>
    </source>
</reference>
<accession>A0ABW2VWC3</accession>
<comment type="caution">
    <text evidence="1">The sequence shown here is derived from an EMBL/GenBank/DDBJ whole genome shotgun (WGS) entry which is preliminary data.</text>
</comment>
<evidence type="ECO:0000313" key="2">
    <source>
        <dbReference type="Proteomes" id="UP001596957"/>
    </source>
</evidence>
<sequence>MNWHVSRSPHTIDAILGLPVEAQLALLDLIEALEVDPYAVSEPYGIDDKITRQASFGEHGLLVMLVNPLTSRITPLSFMWTG</sequence>
<proteinExistence type="predicted"/>
<protein>
    <submittedName>
        <fullName evidence="1">Uncharacterized protein</fullName>
    </submittedName>
</protein>
<keyword evidence="2" id="KW-1185">Reference proteome</keyword>
<evidence type="ECO:0000313" key="1">
    <source>
        <dbReference type="EMBL" id="MFD0287780.1"/>
    </source>
</evidence>
<dbReference type="Proteomes" id="UP001596957">
    <property type="component" value="Unassembled WGS sequence"/>
</dbReference>